<dbReference type="Gene3D" id="3.40.50.1820">
    <property type="entry name" value="alpha/beta hydrolase"/>
    <property type="match status" value="1"/>
</dbReference>
<dbReference type="PANTHER" id="PTHR37017:SF11">
    <property type="entry name" value="ESTERASE_LIPASE_THIOESTERASE DOMAIN-CONTAINING PROTEIN"/>
    <property type="match status" value="1"/>
</dbReference>
<dbReference type="InterPro" id="IPR029058">
    <property type="entry name" value="AB_hydrolase_fold"/>
</dbReference>
<name>A0ABR2YAH6_9PEZI</name>
<feature type="domain" description="AB hydrolase-1" evidence="1">
    <location>
        <begin position="10"/>
        <end position="241"/>
    </location>
</feature>
<sequence length="255" mass="27579">MASPTTKPTIVLVQGSFQLPEVYYKLGDALRGSGYSVNQPPLPSLNGQDKPDFASKSLTDDALAVRSVVKRLVEAGETVVLVMHSYGGLVGSEAVTEDLSFAQRRSNGLHGGVVHLFYFAAFILSKGQSVLGAFGGSANNDVKPDGRFTLNDSAKLLYHDLPDQEAQYWQSKIIDQSYAVQQTEITNEAYRFVASTYVVCQTDRASPPQYQKMFGTIAGSEIQSINSGHSPMLSHPLELAKMIDQVTKAAAKGID</sequence>
<evidence type="ECO:0000313" key="3">
    <source>
        <dbReference type="Proteomes" id="UP001465668"/>
    </source>
</evidence>
<accession>A0ABR2YAH6</accession>
<dbReference type="PANTHER" id="PTHR37017">
    <property type="entry name" value="AB HYDROLASE-1 DOMAIN-CONTAINING PROTEIN-RELATED"/>
    <property type="match status" value="1"/>
</dbReference>
<evidence type="ECO:0000259" key="1">
    <source>
        <dbReference type="Pfam" id="PF12697"/>
    </source>
</evidence>
<evidence type="ECO:0000313" key="2">
    <source>
        <dbReference type="EMBL" id="KAK9783995.1"/>
    </source>
</evidence>
<dbReference type="Pfam" id="PF12697">
    <property type="entry name" value="Abhydrolase_6"/>
    <property type="match status" value="1"/>
</dbReference>
<comment type="caution">
    <text evidence="2">The sequence shown here is derived from an EMBL/GenBank/DDBJ whole genome shotgun (WGS) entry which is preliminary data.</text>
</comment>
<proteinExistence type="predicted"/>
<dbReference type="InterPro" id="IPR000073">
    <property type="entry name" value="AB_hydrolase_1"/>
</dbReference>
<dbReference type="EMBL" id="JARVKM010000001">
    <property type="protein sequence ID" value="KAK9783995.1"/>
    <property type="molecule type" value="Genomic_DNA"/>
</dbReference>
<reference evidence="2 3" key="1">
    <citation type="submission" date="2024-02" db="EMBL/GenBank/DDBJ databases">
        <title>First draft genome assembly of two strains of Seiridium cardinale.</title>
        <authorList>
            <person name="Emiliani G."/>
            <person name="Scali E."/>
        </authorList>
    </citation>
    <scope>NUCLEOTIDE SEQUENCE [LARGE SCALE GENOMIC DNA]</scope>
    <source>
        <strain evidence="2 3">BM-138-000479</strain>
    </source>
</reference>
<dbReference type="Proteomes" id="UP001465668">
    <property type="component" value="Unassembled WGS sequence"/>
</dbReference>
<dbReference type="InterPro" id="IPR052897">
    <property type="entry name" value="Sec-Metab_Biosynth_Hydrolase"/>
</dbReference>
<dbReference type="SUPFAM" id="SSF53474">
    <property type="entry name" value="alpha/beta-Hydrolases"/>
    <property type="match status" value="1"/>
</dbReference>
<organism evidence="2 3">
    <name type="scientific">Seiridium cardinale</name>
    <dbReference type="NCBI Taxonomy" id="138064"/>
    <lineage>
        <taxon>Eukaryota</taxon>
        <taxon>Fungi</taxon>
        <taxon>Dikarya</taxon>
        <taxon>Ascomycota</taxon>
        <taxon>Pezizomycotina</taxon>
        <taxon>Sordariomycetes</taxon>
        <taxon>Xylariomycetidae</taxon>
        <taxon>Amphisphaeriales</taxon>
        <taxon>Sporocadaceae</taxon>
        <taxon>Seiridium</taxon>
    </lineage>
</organism>
<keyword evidence="3" id="KW-1185">Reference proteome</keyword>
<protein>
    <submittedName>
        <fullName evidence="2">Catalytic protein</fullName>
    </submittedName>
</protein>
<gene>
    <name evidence="2" type="ORF">SCAR479_00554</name>
</gene>